<evidence type="ECO:0000256" key="3">
    <source>
        <dbReference type="ARBA" id="ARBA00022723"/>
    </source>
</evidence>
<feature type="signal peptide" evidence="10">
    <location>
        <begin position="1"/>
        <end position="23"/>
    </location>
</feature>
<evidence type="ECO:0000313" key="13">
    <source>
        <dbReference type="Proteomes" id="UP000028042"/>
    </source>
</evidence>
<dbReference type="SMART" id="SM00098">
    <property type="entry name" value="alkPPc"/>
    <property type="match status" value="1"/>
</dbReference>
<evidence type="ECO:0000256" key="10">
    <source>
        <dbReference type="SAM" id="SignalP"/>
    </source>
</evidence>
<dbReference type="GO" id="GO:0046872">
    <property type="term" value="F:metal ion binding"/>
    <property type="evidence" value="ECO:0007669"/>
    <property type="project" value="UniProtKB-KW"/>
</dbReference>
<dbReference type="EC" id="3.1.3.1" evidence="11"/>
<sequence length="523" mass="57450">MKNKKIWIIVTMCVLMMITSLFTGCDTQKSKAANTNTYSGKKPKYVFLFIGDGMAMPQITAAENYLGKLKNTNTPENSKLTFTQFPSQGMATTYDAGSFITDSASAGTAIASGNKTLTGVINMDKDKTKKFTSIAEMAKKEGMKIGIVSSVSLDHATPASFYAHQPTRSNYYDIELELGKSDFNYFAGGGFLASTGKNKDKSDAFEEAKKNGYRVINSKSEFTKLNSKSDKVIAVSPVLDNEKALPYAINKNTEGISLAEFTQKGIEVLDNDKGFFMMIEGGKVDWAGHANDAATSIKEVISYDESIQKAKDFYNKHKDETLIIVTGDHETGGLGIGFAGTDYSTFFDKLSKQSISYDEFTKKVEDYRKNGHTPENAKIEDLLPIIKQYYGLEAMDAATYNDLYKKATDSKSPDKDAASKIGMALSPKDMDDLKTALSQSMLESSERSKDEQAKLLYGGYDPLTMTLTHIMAHKAGVGFTSYAHTGVPVPVFAIGKGQEIFNGYYDNTDIFKKMTSILDLKTE</sequence>
<dbReference type="InterPro" id="IPR001952">
    <property type="entry name" value="Alkaline_phosphatase"/>
</dbReference>
<evidence type="ECO:0000256" key="2">
    <source>
        <dbReference type="ARBA" id="ARBA00022553"/>
    </source>
</evidence>
<feature type="binding site" evidence="8">
    <location>
        <position position="157"/>
    </location>
    <ligand>
        <name>Mg(2+)</name>
        <dbReference type="ChEBI" id="CHEBI:18420"/>
    </ligand>
</feature>
<proteinExistence type="inferred from homology"/>
<dbReference type="PROSITE" id="PS00123">
    <property type="entry name" value="ALKALINE_PHOSPHATASE"/>
    <property type="match status" value="1"/>
</dbReference>
<dbReference type="PRINTS" id="PR00113">
    <property type="entry name" value="ALKPHPHTASE"/>
</dbReference>
<name>A0A0H3J6K4_CLOPA</name>
<reference evidence="11 14" key="1">
    <citation type="journal article" date="2015" name="Genome Announc.">
        <title>Complete Genome Sequence of the Nitrogen-Fixing and Solvent-Producing Clostridium pasteurianum DSM 525.</title>
        <authorList>
            <person name="Poehlein A."/>
            <person name="Grosse-Honebrink A."/>
            <person name="Zhang Y."/>
            <person name="Minton N.P."/>
            <person name="Daniel R."/>
        </authorList>
    </citation>
    <scope>NUCLEOTIDE SEQUENCE [LARGE SCALE GENOMIC DNA]</scope>
    <source>
        <strain evidence="11">DSM 525</strain>
        <strain evidence="14">DSM 525 / ATCC 6013</strain>
    </source>
</reference>
<dbReference type="InterPro" id="IPR018299">
    <property type="entry name" value="Alkaline_phosphatase_AS"/>
</dbReference>
<evidence type="ECO:0000313" key="14">
    <source>
        <dbReference type="Proteomes" id="UP000030905"/>
    </source>
</evidence>
<dbReference type="eggNOG" id="COG1785">
    <property type="taxonomic scope" value="Bacteria"/>
</dbReference>
<dbReference type="PATRIC" id="fig|1262449.3.peg.382"/>
<dbReference type="AlphaFoldDB" id="A0A0H3J6K4"/>
<evidence type="ECO:0000256" key="8">
    <source>
        <dbReference type="PIRSR" id="PIRSR601952-2"/>
    </source>
</evidence>
<evidence type="ECO:0000313" key="11">
    <source>
        <dbReference type="EMBL" id="AJA50578.1"/>
    </source>
</evidence>
<feature type="binding site" evidence="8">
    <location>
        <position position="484"/>
    </location>
    <ligand>
        <name>Zn(2+)</name>
        <dbReference type="ChEBI" id="CHEBI:29105"/>
        <label>2</label>
    </ligand>
</feature>
<dbReference type="InterPro" id="IPR017850">
    <property type="entry name" value="Alkaline_phosphatase_core_sf"/>
</dbReference>
<feature type="binding site" evidence="8">
    <location>
        <position position="329"/>
    </location>
    <ligand>
        <name>Zn(2+)</name>
        <dbReference type="ChEBI" id="CHEBI:29105"/>
        <label>2</label>
    </ligand>
</feature>
<evidence type="ECO:0000256" key="1">
    <source>
        <dbReference type="ARBA" id="ARBA00005984"/>
    </source>
</evidence>
<keyword evidence="2" id="KW-0597">Phosphoprotein</keyword>
<dbReference type="RefSeq" id="WP_004455170.1">
    <property type="nucleotide sequence ID" value="NZ_ANZB01000001.1"/>
</dbReference>
<dbReference type="Gene3D" id="3.40.720.10">
    <property type="entry name" value="Alkaline Phosphatase, subunit A"/>
    <property type="match status" value="2"/>
</dbReference>
<feature type="chain" id="PRO_5038209368" evidence="10">
    <location>
        <begin position="24"/>
        <end position="523"/>
    </location>
</feature>
<evidence type="ECO:0000313" key="12">
    <source>
        <dbReference type="EMBL" id="KRU13410.1"/>
    </source>
</evidence>
<dbReference type="CDD" id="cd16012">
    <property type="entry name" value="ALP"/>
    <property type="match status" value="1"/>
</dbReference>
<dbReference type="GeneID" id="93072719"/>
<feature type="binding site" evidence="8">
    <location>
        <position position="289"/>
    </location>
    <ligand>
        <name>Zn(2+)</name>
        <dbReference type="ChEBI" id="CHEBI:29105"/>
        <label>2</label>
    </ligand>
</feature>
<keyword evidence="14" id="KW-1185">Reference proteome</keyword>
<keyword evidence="3 8" id="KW-0479">Metal-binding</keyword>
<keyword evidence="5 8" id="KW-0862">Zinc</keyword>
<evidence type="ECO:0000256" key="9">
    <source>
        <dbReference type="RuleBase" id="RU003946"/>
    </source>
</evidence>
<evidence type="ECO:0000256" key="7">
    <source>
        <dbReference type="PIRSR" id="PIRSR601952-1"/>
    </source>
</evidence>
<reference evidence="12 13" key="3">
    <citation type="journal article" name="Genome Announc.">
        <title>Improved Draft Genome Sequence of Clostridium pasteurianum Strain ATCC 6013 (DSM 525) Using a Hybrid Next-Generation Sequencing Approach.</title>
        <authorList>
            <person name="Pyne M.E."/>
            <person name="Utturkar S."/>
            <person name="Brown S.D."/>
            <person name="Moo-Young M."/>
            <person name="Chung D.A."/>
            <person name="Chou C.P."/>
        </authorList>
    </citation>
    <scope>NUCLEOTIDE SEQUENCE [LARGE SCALE GENOMIC DNA]</scope>
    <source>
        <strain evidence="12 13">ATCC 6013</strain>
    </source>
</reference>
<dbReference type="PROSITE" id="PS51257">
    <property type="entry name" value="PROKAR_LIPOPROTEIN"/>
    <property type="match status" value="1"/>
</dbReference>
<feature type="binding site" evidence="8">
    <location>
        <position position="52"/>
    </location>
    <ligand>
        <name>Mg(2+)</name>
        <dbReference type="ChEBI" id="CHEBI:18420"/>
    </ligand>
</feature>
<organism evidence="11 14">
    <name type="scientific">Clostridium pasteurianum DSM 525 = ATCC 6013</name>
    <dbReference type="NCBI Taxonomy" id="1262449"/>
    <lineage>
        <taxon>Bacteria</taxon>
        <taxon>Bacillati</taxon>
        <taxon>Bacillota</taxon>
        <taxon>Clostridia</taxon>
        <taxon>Eubacteriales</taxon>
        <taxon>Clostridiaceae</taxon>
        <taxon>Clostridium</taxon>
    </lineage>
</organism>
<feature type="binding site" evidence="8">
    <location>
        <position position="328"/>
    </location>
    <ligand>
        <name>Zn(2+)</name>
        <dbReference type="ChEBI" id="CHEBI:29105"/>
        <label>2</label>
    </ligand>
</feature>
<dbReference type="Pfam" id="PF00245">
    <property type="entry name" value="Alk_phosphatase"/>
    <property type="match status" value="1"/>
</dbReference>
<comment type="cofactor">
    <cofactor evidence="8">
        <name>Zn(2+)</name>
        <dbReference type="ChEBI" id="CHEBI:29105"/>
    </cofactor>
    <text evidence="8">Binds 2 Zn(2+) ions.</text>
</comment>
<dbReference type="EMBL" id="JPGY02000001">
    <property type="protein sequence ID" value="KRU13410.1"/>
    <property type="molecule type" value="Genomic_DNA"/>
</dbReference>
<keyword evidence="10" id="KW-0732">Signal</keyword>
<dbReference type="KEGG" id="cpae:CPAST_c04900"/>
<keyword evidence="4 11" id="KW-0378">Hydrolase</keyword>
<feature type="binding site" evidence="8">
    <location>
        <position position="52"/>
    </location>
    <ligand>
        <name>Zn(2+)</name>
        <dbReference type="ChEBI" id="CHEBI:29105"/>
        <label>2</label>
    </ligand>
</feature>
<gene>
    <name evidence="11" type="primary">phoA</name>
    <name evidence="11" type="ORF">CLPA_c04900</name>
    <name evidence="12" type="ORF">CP6013_02658</name>
</gene>
<comment type="similarity">
    <text evidence="1 9">Belongs to the alkaline phosphatase family.</text>
</comment>
<feature type="binding site" evidence="8">
    <location>
        <position position="155"/>
    </location>
    <ligand>
        <name>Mg(2+)</name>
        <dbReference type="ChEBI" id="CHEBI:18420"/>
    </ligand>
</feature>
<comment type="cofactor">
    <cofactor evidence="8">
        <name>Mg(2+)</name>
        <dbReference type="ChEBI" id="CHEBI:18420"/>
    </cofactor>
    <text evidence="8">Binds 1 Mg(2+) ion.</text>
</comment>
<accession>A0A0H3J6K4</accession>
<feature type="binding site" evidence="8">
    <location>
        <position position="285"/>
    </location>
    <ligand>
        <name>Zn(2+)</name>
        <dbReference type="ChEBI" id="CHEBI:29105"/>
        <label>2</label>
    </ligand>
</feature>
<dbReference type="SUPFAM" id="SSF53649">
    <property type="entry name" value="Alkaline phosphatase-like"/>
    <property type="match status" value="1"/>
</dbReference>
<dbReference type="EMBL" id="CP009268">
    <property type="protein sequence ID" value="AJA50578.1"/>
    <property type="molecule type" value="Genomic_DNA"/>
</dbReference>
<dbReference type="Proteomes" id="UP000028042">
    <property type="component" value="Unassembled WGS sequence"/>
</dbReference>
<reference evidence="12" key="2">
    <citation type="submission" date="2015-10" db="EMBL/GenBank/DDBJ databases">
        <title>Improved Draft Genome Sequence of Clostridium pasteurianum Strain ATCC 6013 (DSM 525) Using a Hybrid Next-Generation Sequencing Approach.</title>
        <authorList>
            <person name="Pyne M.E."/>
            <person name="Utturkar S.M."/>
            <person name="Brown S.D."/>
            <person name="Moo-Young M."/>
            <person name="Chung D.A."/>
            <person name="Chou P.C."/>
        </authorList>
    </citation>
    <scope>NUCLEOTIDE SEQUENCE</scope>
    <source>
        <strain evidence="12">ATCC 6013</strain>
    </source>
</reference>
<dbReference type="PANTHER" id="PTHR11596:SF5">
    <property type="entry name" value="ALKALINE PHOSPHATASE"/>
    <property type="match status" value="1"/>
</dbReference>
<dbReference type="PANTHER" id="PTHR11596">
    <property type="entry name" value="ALKALINE PHOSPHATASE"/>
    <property type="match status" value="1"/>
</dbReference>
<evidence type="ECO:0000256" key="5">
    <source>
        <dbReference type="ARBA" id="ARBA00022833"/>
    </source>
</evidence>
<dbReference type="KEGG" id="cpat:CLPA_c04900"/>
<protein>
    <submittedName>
        <fullName evidence="11 12">Alkaline phosphatase</fullName>
        <ecNumber evidence="11">3.1.3.1</ecNumber>
    </submittedName>
</protein>
<feature type="binding site" evidence="8">
    <location>
        <position position="280"/>
    </location>
    <ligand>
        <name>Mg(2+)</name>
        <dbReference type="ChEBI" id="CHEBI:18420"/>
    </ligand>
</feature>
<keyword evidence="6 8" id="KW-0460">Magnesium</keyword>
<evidence type="ECO:0000256" key="6">
    <source>
        <dbReference type="ARBA" id="ARBA00022842"/>
    </source>
</evidence>
<dbReference type="GO" id="GO:0004035">
    <property type="term" value="F:alkaline phosphatase activity"/>
    <property type="evidence" value="ECO:0007669"/>
    <property type="project" value="UniProtKB-EC"/>
</dbReference>
<evidence type="ECO:0000256" key="4">
    <source>
        <dbReference type="ARBA" id="ARBA00022801"/>
    </source>
</evidence>
<dbReference type="Proteomes" id="UP000030905">
    <property type="component" value="Chromosome"/>
</dbReference>
<dbReference type="SMR" id="A0A0H3J6K4"/>
<feature type="active site" description="Phosphoserine intermediate" evidence="7">
    <location>
        <position position="103"/>
    </location>
</feature>